<protein>
    <submittedName>
        <fullName evidence="1">Uncharacterized protein</fullName>
    </submittedName>
</protein>
<evidence type="ECO:0000313" key="1">
    <source>
        <dbReference type="EMBL" id="KAK1928854.1"/>
    </source>
</evidence>
<gene>
    <name evidence="1" type="ORF">P3T76_015643</name>
</gene>
<proteinExistence type="predicted"/>
<accession>A0AAD9LB42</accession>
<dbReference type="EMBL" id="JASMQC010000056">
    <property type="protein sequence ID" value="KAK1928854.1"/>
    <property type="molecule type" value="Genomic_DNA"/>
</dbReference>
<reference evidence="1" key="1">
    <citation type="submission" date="2023-08" db="EMBL/GenBank/DDBJ databases">
        <title>Reference Genome Resource for the Citrus Pathogen Phytophthora citrophthora.</title>
        <authorList>
            <person name="Moller H."/>
            <person name="Coetzee B."/>
            <person name="Rose L.J."/>
            <person name="Van Niekerk J.M."/>
        </authorList>
    </citation>
    <scope>NUCLEOTIDE SEQUENCE</scope>
    <source>
        <strain evidence="1">STE-U-9442</strain>
    </source>
</reference>
<name>A0AAD9LB42_9STRA</name>
<keyword evidence="2" id="KW-1185">Reference proteome</keyword>
<evidence type="ECO:0000313" key="2">
    <source>
        <dbReference type="Proteomes" id="UP001259832"/>
    </source>
</evidence>
<dbReference type="AlphaFoldDB" id="A0AAD9LB42"/>
<comment type="caution">
    <text evidence="1">The sequence shown here is derived from an EMBL/GenBank/DDBJ whole genome shotgun (WGS) entry which is preliminary data.</text>
</comment>
<organism evidence="1 2">
    <name type="scientific">Phytophthora citrophthora</name>
    <dbReference type="NCBI Taxonomy" id="4793"/>
    <lineage>
        <taxon>Eukaryota</taxon>
        <taxon>Sar</taxon>
        <taxon>Stramenopiles</taxon>
        <taxon>Oomycota</taxon>
        <taxon>Peronosporomycetes</taxon>
        <taxon>Peronosporales</taxon>
        <taxon>Peronosporaceae</taxon>
        <taxon>Phytophthora</taxon>
    </lineage>
</organism>
<sequence>MDGSFAQTVCNPEQRIPLHDASLTCVAPNTTHAILASAQDSVSQGQLEQLNDTNADQEPAMDIAQIYRLLARDDGV</sequence>
<dbReference type="Proteomes" id="UP001259832">
    <property type="component" value="Unassembled WGS sequence"/>
</dbReference>